<keyword evidence="3 4" id="KW-0472">Membrane</keyword>
<evidence type="ECO:0000256" key="3">
    <source>
        <dbReference type="ARBA" id="ARBA00023136"/>
    </source>
</evidence>
<dbReference type="GO" id="GO:0005886">
    <property type="term" value="C:plasma membrane"/>
    <property type="evidence" value="ECO:0007669"/>
    <property type="project" value="TreeGrafter"/>
</dbReference>
<sequence length="399" mass="42931">MRVAAVFGLNQIVSHGFGLFLFAALVPLMRESIAITNWHIAAIGALTQLSYLAGALLLGFIGNKVCSTRLVLTTGSLTTMMLFSMSQLQSPLIITMVLVLLAASASISWGAIVEILGRHAKPERCSTYLSFASSGTAWGYGLNGLLILLVVPLLGWQRSWQIAAVFGLIVVLFTWRLLTKLNRQPATHTTSTQAMIPAAELFSTIIRERTALFACVVSFLLGFSTMPFANWLSTYLNELQLPATLGGYTWTVAGVTGMFAGVITGWIADRTNHATALIIIFTGFALSLMAFIYDPTQFAVLAGIGYGLMYFPVWGILAGWIRQAFSSTATMQICSICMVTFGLGGALGNLIAGFIRDTTGSLALVYVLVTIAVILMVLLTLIIMRVGSSRANKQLLTDS</sequence>
<feature type="transmembrane region" description="Helical" evidence="4">
    <location>
        <begin position="299"/>
        <end position="321"/>
    </location>
</feature>
<feature type="transmembrane region" description="Helical" evidence="4">
    <location>
        <begin position="70"/>
        <end position="86"/>
    </location>
</feature>
<dbReference type="GO" id="GO:0022857">
    <property type="term" value="F:transmembrane transporter activity"/>
    <property type="evidence" value="ECO:0007669"/>
    <property type="project" value="InterPro"/>
</dbReference>
<gene>
    <name evidence="6" type="ORF">ND2E_3464</name>
</gene>
<feature type="transmembrane region" description="Helical" evidence="4">
    <location>
        <begin position="35"/>
        <end position="58"/>
    </location>
</feature>
<dbReference type="InterPro" id="IPR010645">
    <property type="entry name" value="MFS_4"/>
</dbReference>
<reference evidence="6 7" key="1">
    <citation type="submission" date="2014-08" db="EMBL/GenBank/DDBJ databases">
        <title>Genomic and Phenotypic Diversity of Colwellia psychrerythraea strains from Disparate Marine Basins.</title>
        <authorList>
            <person name="Techtmann S.M."/>
            <person name="Stelling S.C."/>
            <person name="Utturkar S.M."/>
            <person name="Alshibli N."/>
            <person name="Harris A."/>
            <person name="Brown S.D."/>
            <person name="Hazen T.C."/>
        </authorList>
    </citation>
    <scope>NUCLEOTIDE SEQUENCE [LARGE SCALE GENOMIC DNA]</scope>
    <source>
        <strain evidence="6 7">ND2E</strain>
    </source>
</reference>
<dbReference type="OrthoDB" id="9067529at2"/>
<dbReference type="PANTHER" id="PTHR23537:SF1">
    <property type="entry name" value="SUGAR TRANSPORTER"/>
    <property type="match status" value="1"/>
</dbReference>
<feature type="transmembrane region" description="Helical" evidence="4">
    <location>
        <begin position="128"/>
        <end position="154"/>
    </location>
</feature>
<dbReference type="Proteomes" id="UP000029843">
    <property type="component" value="Unassembled WGS sequence"/>
</dbReference>
<dbReference type="PANTHER" id="PTHR23537">
    <property type="match status" value="1"/>
</dbReference>
<feature type="transmembrane region" description="Helical" evidence="4">
    <location>
        <begin position="12"/>
        <end position="29"/>
    </location>
</feature>
<evidence type="ECO:0000256" key="1">
    <source>
        <dbReference type="ARBA" id="ARBA00022692"/>
    </source>
</evidence>
<feature type="transmembrane region" description="Helical" evidence="4">
    <location>
        <begin position="274"/>
        <end position="293"/>
    </location>
</feature>
<dbReference type="Gene3D" id="1.20.1250.20">
    <property type="entry name" value="MFS general substrate transporter like domains"/>
    <property type="match status" value="2"/>
</dbReference>
<feature type="domain" description="Major facilitator superfamily (MFS) profile" evidence="5">
    <location>
        <begin position="1"/>
        <end position="390"/>
    </location>
</feature>
<feature type="transmembrane region" description="Helical" evidence="4">
    <location>
        <begin position="333"/>
        <end position="355"/>
    </location>
</feature>
<dbReference type="AlphaFoldDB" id="A0A099KIT4"/>
<evidence type="ECO:0000313" key="7">
    <source>
        <dbReference type="Proteomes" id="UP000029843"/>
    </source>
</evidence>
<accession>A0A099KIT4</accession>
<dbReference type="InterPro" id="IPR020846">
    <property type="entry name" value="MFS_dom"/>
</dbReference>
<evidence type="ECO:0000259" key="5">
    <source>
        <dbReference type="PROSITE" id="PS50850"/>
    </source>
</evidence>
<evidence type="ECO:0000256" key="2">
    <source>
        <dbReference type="ARBA" id="ARBA00022989"/>
    </source>
</evidence>
<evidence type="ECO:0000256" key="4">
    <source>
        <dbReference type="SAM" id="Phobius"/>
    </source>
</evidence>
<keyword evidence="2 4" id="KW-1133">Transmembrane helix</keyword>
<feature type="transmembrane region" description="Helical" evidence="4">
    <location>
        <begin position="245"/>
        <end position="267"/>
    </location>
</feature>
<dbReference type="InterPro" id="IPR036259">
    <property type="entry name" value="MFS_trans_sf"/>
</dbReference>
<feature type="transmembrane region" description="Helical" evidence="4">
    <location>
        <begin position="160"/>
        <end position="178"/>
    </location>
</feature>
<dbReference type="RefSeq" id="WP_033094311.1">
    <property type="nucleotide sequence ID" value="NZ_JQED01000035.1"/>
</dbReference>
<protein>
    <submittedName>
        <fullName evidence="6">Major facilitator superfamily MFS_1</fullName>
    </submittedName>
</protein>
<keyword evidence="1 4" id="KW-0812">Transmembrane</keyword>
<organism evidence="6 7">
    <name type="scientific">Colwellia psychrerythraea</name>
    <name type="common">Vibrio psychroerythus</name>
    <dbReference type="NCBI Taxonomy" id="28229"/>
    <lineage>
        <taxon>Bacteria</taxon>
        <taxon>Pseudomonadati</taxon>
        <taxon>Pseudomonadota</taxon>
        <taxon>Gammaproteobacteria</taxon>
        <taxon>Alteromonadales</taxon>
        <taxon>Colwelliaceae</taxon>
        <taxon>Colwellia</taxon>
    </lineage>
</organism>
<dbReference type="EMBL" id="JQED01000035">
    <property type="protein sequence ID" value="KGJ90316.1"/>
    <property type="molecule type" value="Genomic_DNA"/>
</dbReference>
<dbReference type="PATRIC" id="fig|28229.4.peg.2612"/>
<feature type="transmembrane region" description="Helical" evidence="4">
    <location>
        <begin position="92"/>
        <end position="116"/>
    </location>
</feature>
<dbReference type="Pfam" id="PF07690">
    <property type="entry name" value="MFS_1"/>
    <property type="match status" value="1"/>
</dbReference>
<feature type="transmembrane region" description="Helical" evidence="4">
    <location>
        <begin position="361"/>
        <end position="384"/>
    </location>
</feature>
<comment type="caution">
    <text evidence="6">The sequence shown here is derived from an EMBL/GenBank/DDBJ whole genome shotgun (WGS) entry which is preliminary data.</text>
</comment>
<name>A0A099KIT4_COLPS</name>
<proteinExistence type="predicted"/>
<dbReference type="InterPro" id="IPR011701">
    <property type="entry name" value="MFS"/>
</dbReference>
<evidence type="ECO:0000313" key="6">
    <source>
        <dbReference type="EMBL" id="KGJ90316.1"/>
    </source>
</evidence>
<dbReference type="SUPFAM" id="SSF103473">
    <property type="entry name" value="MFS general substrate transporter"/>
    <property type="match status" value="1"/>
</dbReference>
<feature type="transmembrane region" description="Helical" evidence="4">
    <location>
        <begin position="211"/>
        <end position="233"/>
    </location>
</feature>
<dbReference type="PROSITE" id="PS50850">
    <property type="entry name" value="MFS"/>
    <property type="match status" value="1"/>
</dbReference>